<evidence type="ECO:0000313" key="2">
    <source>
        <dbReference type="Proteomes" id="UP000261731"/>
    </source>
</evidence>
<sequence length="60" mass="6840">MTEQLFTAAQVQQAVYDVLDDNCVSLWLQEPQDDTTTPFGLVHPEDVGHIGRWVIERLRG</sequence>
<evidence type="ECO:0000313" key="1">
    <source>
        <dbReference type="EMBL" id="AXQ64466.1"/>
    </source>
</evidence>
<reference evidence="1 2" key="1">
    <citation type="submission" date="2018-07" db="EMBL/GenBank/DDBJ databases">
        <authorList>
            <person name="Bragdon E."/>
            <person name="Orellana H."/>
            <person name="Sterchele H."/>
            <person name="Molloy S.D."/>
            <person name="Garlena R.A."/>
            <person name="Russell D.A."/>
            <person name="Pope W.H."/>
            <person name="Jacobs-Sera D."/>
            <person name="Hatfull G.F."/>
        </authorList>
    </citation>
    <scope>NUCLEOTIDE SEQUENCE [LARGE SCALE GENOMIC DNA]</scope>
</reference>
<proteinExistence type="predicted"/>
<protein>
    <submittedName>
        <fullName evidence="1">Uncharacterized protein</fullName>
    </submittedName>
</protein>
<dbReference type="GeneID" id="70080475"/>
<accession>A0A385DYD9</accession>
<dbReference type="EMBL" id="MH651182">
    <property type="protein sequence ID" value="AXQ64466.1"/>
    <property type="molecule type" value="Genomic_DNA"/>
</dbReference>
<dbReference type="KEGG" id="vg:70080475"/>
<dbReference type="RefSeq" id="YP_010245958.1">
    <property type="nucleotide sequence ID" value="NC_060131.1"/>
</dbReference>
<gene>
    <name evidence="1" type="primary">109</name>
    <name evidence="1" type="ORF">SEA_NEVILLE_109</name>
</gene>
<name>A0A385DYD9_9CAUD</name>
<dbReference type="Proteomes" id="UP000261731">
    <property type="component" value="Segment"/>
</dbReference>
<keyword evidence="2" id="KW-1185">Reference proteome</keyword>
<organism evidence="1 2">
    <name type="scientific">Gordonia phage Neville</name>
    <dbReference type="NCBI Taxonomy" id="2301693"/>
    <lineage>
        <taxon>Viruses</taxon>
        <taxon>Duplodnaviria</taxon>
        <taxon>Heunggongvirae</taxon>
        <taxon>Uroviricota</taxon>
        <taxon>Caudoviricetes</taxon>
        <taxon>Deeyouvirinae</taxon>
        <taxon>Nevillevirus</taxon>
        <taxon>Nevillevirus neville</taxon>
    </lineage>
</organism>